<reference evidence="6 7" key="1">
    <citation type="submission" date="2020-10" db="EMBL/GenBank/DDBJ databases">
        <title>Aquamicrobium zhengzhouensis sp. nov., a exopolysaccharide producing bacterium isolated from farmland soil.</title>
        <authorList>
            <person name="Wang X."/>
        </authorList>
    </citation>
    <scope>NUCLEOTIDE SEQUENCE [LARGE SCALE GENOMIC DNA]</scope>
    <source>
        <strain evidence="7">cd-1</strain>
    </source>
</reference>
<evidence type="ECO:0000256" key="2">
    <source>
        <dbReference type="ARBA" id="ARBA00022723"/>
    </source>
</evidence>
<sequence>MEADTKAKRHVVCRADEIQPGASKRVQVAGRDIAIFNVNGEYSAIGDRCPHEGASLCAGAIVGLAEADEPGEARMTRHGEFVRCPWHGWEFDLKTGKSWCDPRRTRVKKFDLAVEDATKIVEGPYKIDVFDIRQEGSYLVIDI</sequence>
<dbReference type="Gene3D" id="2.102.10.10">
    <property type="entry name" value="Rieske [2Fe-2S] iron-sulphur domain"/>
    <property type="match status" value="1"/>
</dbReference>
<keyword evidence="7" id="KW-1185">Reference proteome</keyword>
<dbReference type="InterPro" id="IPR036922">
    <property type="entry name" value="Rieske_2Fe-2S_sf"/>
</dbReference>
<keyword evidence="4" id="KW-0411">Iron-sulfur</keyword>
<dbReference type="PROSITE" id="PS51296">
    <property type="entry name" value="RIESKE"/>
    <property type="match status" value="1"/>
</dbReference>
<dbReference type="PANTHER" id="PTHR21496:SF23">
    <property type="entry name" value="3-PHENYLPROPIONATE_CINNAMIC ACID DIOXYGENASE FERREDOXIN SUBUNIT"/>
    <property type="match status" value="1"/>
</dbReference>
<gene>
    <name evidence="6" type="ORF">IOD40_10115</name>
</gene>
<accession>A0ABS0SCP8</accession>
<evidence type="ECO:0000256" key="4">
    <source>
        <dbReference type="ARBA" id="ARBA00023014"/>
    </source>
</evidence>
<keyword evidence="1" id="KW-0001">2Fe-2S</keyword>
<evidence type="ECO:0000259" key="5">
    <source>
        <dbReference type="PROSITE" id="PS51296"/>
    </source>
</evidence>
<organism evidence="6 7">
    <name type="scientific">Aquamicrobium zhengzhouense</name>
    <dbReference type="NCBI Taxonomy" id="2781738"/>
    <lineage>
        <taxon>Bacteria</taxon>
        <taxon>Pseudomonadati</taxon>
        <taxon>Pseudomonadota</taxon>
        <taxon>Alphaproteobacteria</taxon>
        <taxon>Hyphomicrobiales</taxon>
        <taxon>Phyllobacteriaceae</taxon>
        <taxon>Aquamicrobium</taxon>
    </lineage>
</organism>
<proteinExistence type="predicted"/>
<dbReference type="InterPro" id="IPR017941">
    <property type="entry name" value="Rieske_2Fe-2S"/>
</dbReference>
<dbReference type="SUPFAM" id="SSF50022">
    <property type="entry name" value="ISP domain"/>
    <property type="match status" value="1"/>
</dbReference>
<dbReference type="EMBL" id="JADGMQ010000006">
    <property type="protein sequence ID" value="MBI1621016.1"/>
    <property type="molecule type" value="Genomic_DNA"/>
</dbReference>
<keyword evidence="2" id="KW-0479">Metal-binding</keyword>
<name>A0ABS0SCP8_9HYPH</name>
<dbReference type="Proteomes" id="UP000601789">
    <property type="component" value="Unassembled WGS sequence"/>
</dbReference>
<evidence type="ECO:0000313" key="6">
    <source>
        <dbReference type="EMBL" id="MBI1621016.1"/>
    </source>
</evidence>
<evidence type="ECO:0000256" key="1">
    <source>
        <dbReference type="ARBA" id="ARBA00022714"/>
    </source>
</evidence>
<protein>
    <submittedName>
        <fullName evidence="6">Rieske (2Fe-2S) protein</fullName>
    </submittedName>
</protein>
<evidence type="ECO:0000256" key="3">
    <source>
        <dbReference type="ARBA" id="ARBA00023004"/>
    </source>
</evidence>
<feature type="domain" description="Rieske" evidence="5">
    <location>
        <begin position="10"/>
        <end position="121"/>
    </location>
</feature>
<keyword evidence="3" id="KW-0408">Iron</keyword>
<dbReference type="Pfam" id="PF00355">
    <property type="entry name" value="Rieske"/>
    <property type="match status" value="1"/>
</dbReference>
<dbReference type="RefSeq" id="WP_198476434.1">
    <property type="nucleotide sequence ID" value="NZ_JADGMQ010000006.1"/>
</dbReference>
<evidence type="ECO:0000313" key="7">
    <source>
        <dbReference type="Proteomes" id="UP000601789"/>
    </source>
</evidence>
<comment type="caution">
    <text evidence="6">The sequence shown here is derived from an EMBL/GenBank/DDBJ whole genome shotgun (WGS) entry which is preliminary data.</text>
</comment>
<dbReference type="PANTHER" id="PTHR21496">
    <property type="entry name" value="FERREDOXIN-RELATED"/>
    <property type="match status" value="1"/>
</dbReference>